<reference evidence="4 5" key="1">
    <citation type="journal article" date="2021" name="ISME Commun">
        <title>Automated analysis of genomic sequences facilitates high-throughput and comprehensive description of bacteria.</title>
        <authorList>
            <person name="Hitch T.C.A."/>
        </authorList>
    </citation>
    <scope>NUCLEOTIDE SEQUENCE [LARGE SCALE GENOMIC DNA]</scope>
    <source>
        <strain evidence="4 5">H2_18</strain>
    </source>
</reference>
<dbReference type="PANTHER" id="PTHR30149:SF0">
    <property type="entry name" value="HYDROGENASE MATURATION FACTOR HYPD"/>
    <property type="match status" value="1"/>
</dbReference>
<proteinExistence type="inferred from homology"/>
<dbReference type="InterPro" id="IPR042244">
    <property type="entry name" value="HypD_2_sf"/>
</dbReference>
<dbReference type="Pfam" id="PF01924">
    <property type="entry name" value="HypD"/>
    <property type="match status" value="1"/>
</dbReference>
<evidence type="ECO:0000313" key="5">
    <source>
        <dbReference type="Proteomes" id="UP001652394"/>
    </source>
</evidence>
<protein>
    <submittedName>
        <fullName evidence="4">Hydrogenase formation protein HypD</fullName>
    </submittedName>
</protein>
<dbReference type="Gene3D" id="3.40.50.11750">
    <property type="entry name" value="HypD, alpha/beta domain 1"/>
    <property type="match status" value="2"/>
</dbReference>
<evidence type="ECO:0000256" key="2">
    <source>
        <dbReference type="ARBA" id="ARBA00022723"/>
    </source>
</evidence>
<dbReference type="InterPro" id="IPR002780">
    <property type="entry name" value="Hyd_form_HypD"/>
</dbReference>
<dbReference type="NCBIfam" id="TIGR00075">
    <property type="entry name" value="hypD"/>
    <property type="match status" value="1"/>
</dbReference>
<evidence type="ECO:0000256" key="1">
    <source>
        <dbReference type="ARBA" id="ARBA00007888"/>
    </source>
</evidence>
<comment type="similarity">
    <text evidence="1">Belongs to the HypD family.</text>
</comment>
<gene>
    <name evidence="4" type="primary">hypD</name>
    <name evidence="4" type="ORF">OCV51_00525</name>
</gene>
<dbReference type="PIRSF" id="PIRSF005622">
    <property type="entry name" value="Hydrgn_mat_hypD"/>
    <property type="match status" value="1"/>
</dbReference>
<evidence type="ECO:0000256" key="3">
    <source>
        <dbReference type="ARBA" id="ARBA00023004"/>
    </source>
</evidence>
<dbReference type="InterPro" id="IPR042243">
    <property type="entry name" value="HypD_1"/>
</dbReference>
<name>A0ABT2T8E2_9FIRM</name>
<evidence type="ECO:0000313" key="4">
    <source>
        <dbReference type="EMBL" id="MCU6746156.1"/>
    </source>
</evidence>
<dbReference type="Proteomes" id="UP001652394">
    <property type="component" value="Unassembled WGS sequence"/>
</dbReference>
<dbReference type="PANTHER" id="PTHR30149">
    <property type="entry name" value="HYDROGENASE PROTEIN ASSEMBLY PROTEIN HYPD"/>
    <property type="match status" value="1"/>
</dbReference>
<keyword evidence="3" id="KW-0408">Iron</keyword>
<keyword evidence="2" id="KW-0479">Metal-binding</keyword>
<keyword evidence="5" id="KW-1185">Reference proteome</keyword>
<sequence length="364" mass="39691">MLYEKEFKSPQKTQQILARVEELTEKTGSIRLMEICGTHTMSIARTGIKSILPSSIRLLSGPGCPVCVTPANVIDSILSLAEDPHILIASYGDLLRVPGTDPEENLLLKKAKGAHVEMVYSPMDALELSYAYPQLDVLFLGVGFETTAPGTAACILKAAEEQVKNFSVLSLLKKTEPALRSLITAEDFAVDGFLCPGHVAAVTGSDAFAFLPREFHLPAVVSGFDAADLLYSILELTHMLAVHRPALVNTYTRLVRPEGNPLAQEYINAVFQTCESTWRGLGTIVDSGYTLRDQYRQWDAWEKFHFRPSSNAEHPGCRCAQVIRGVASPLDCPLFKTVCSPAHPIGPCMVSSEGACAAAYQYEV</sequence>
<comment type="caution">
    <text evidence="4">The sequence shown here is derived from an EMBL/GenBank/DDBJ whole genome shotgun (WGS) entry which is preliminary data.</text>
</comment>
<dbReference type="RefSeq" id="WP_059067548.1">
    <property type="nucleotide sequence ID" value="NZ_JAOQJX010000001.1"/>
</dbReference>
<accession>A0ABT2T8E2</accession>
<dbReference type="EMBL" id="JAOQJX010000001">
    <property type="protein sequence ID" value="MCU6746156.1"/>
    <property type="molecule type" value="Genomic_DNA"/>
</dbReference>
<organism evidence="4 5">
    <name type="scientific">Faecalicatena acetigenes</name>
    <dbReference type="NCBI Taxonomy" id="2981790"/>
    <lineage>
        <taxon>Bacteria</taxon>
        <taxon>Bacillati</taxon>
        <taxon>Bacillota</taxon>
        <taxon>Clostridia</taxon>
        <taxon>Lachnospirales</taxon>
        <taxon>Lachnospiraceae</taxon>
        <taxon>Faecalicatena</taxon>
    </lineage>
</organism>
<dbReference type="Gene3D" id="6.10.20.100">
    <property type="match status" value="1"/>
</dbReference>